<reference evidence="2" key="2">
    <citation type="submission" date="2025-08" db="UniProtKB">
        <authorList>
            <consortium name="Ensembl"/>
        </authorList>
    </citation>
    <scope>IDENTIFICATION</scope>
</reference>
<dbReference type="Ensembl" id="ENSMICT00000059125.1">
    <property type="protein sequence ID" value="ENSMICP00000048909.1"/>
    <property type="gene ID" value="ENSMICG00000045918.1"/>
</dbReference>
<feature type="region of interest" description="Disordered" evidence="1">
    <location>
        <begin position="1"/>
        <end position="60"/>
    </location>
</feature>
<sequence>MELGAQAAGSSSSEDESPPLLTRRTPLREYLKHSTPEETAPGRSPRPSGGASRLSGSPVPAYFSQDLVSHLAAVTPLATFRKRRLSTIWASKGSGSDLPAPGEEPPVSTSLAQEERQQQKGQSLPTESRQHSPSGLPGIPNTARRKRRDGKKHAAVMERVRQWEIRLLQNIEEAVQHELTIEED</sequence>
<protein>
    <submittedName>
        <fullName evidence="2">Coiled-coil domain containing 201</fullName>
    </submittedName>
</protein>
<feature type="compositionally biased region" description="Basic and acidic residues" evidence="1">
    <location>
        <begin position="26"/>
        <end position="36"/>
    </location>
</feature>
<feature type="compositionally biased region" description="Polar residues" evidence="1">
    <location>
        <begin position="119"/>
        <end position="133"/>
    </location>
</feature>
<feature type="compositionally biased region" description="Basic residues" evidence="1">
    <location>
        <begin position="143"/>
        <end position="154"/>
    </location>
</feature>
<gene>
    <name evidence="2" type="primary">CCDC201</name>
</gene>
<dbReference type="Proteomes" id="UP000694394">
    <property type="component" value="Chromosome 11"/>
</dbReference>
<evidence type="ECO:0000313" key="3">
    <source>
        <dbReference type="Proteomes" id="UP000694394"/>
    </source>
</evidence>
<dbReference type="EMBL" id="ABDC03015837">
    <property type="status" value="NOT_ANNOTATED_CDS"/>
    <property type="molecule type" value="Genomic_DNA"/>
</dbReference>
<name>A0A8C5YCA8_MICMU</name>
<feature type="region of interest" description="Disordered" evidence="1">
    <location>
        <begin position="89"/>
        <end position="155"/>
    </location>
</feature>
<dbReference type="AlphaFoldDB" id="A0A8C5YCA8"/>
<evidence type="ECO:0000313" key="2">
    <source>
        <dbReference type="Ensembl" id="ENSMICP00000048909.1"/>
    </source>
</evidence>
<reference evidence="2" key="1">
    <citation type="submission" date="2016-12" db="EMBL/GenBank/DDBJ databases">
        <title>Mouse lemur reference genome and diversity panel.</title>
        <authorList>
            <person name="Harris R."/>
            <person name="Larsen P."/>
            <person name="Liu Y."/>
            <person name="Hughes D.S."/>
            <person name="Murali S."/>
            <person name="Raveendran M."/>
            <person name="Korchina V."/>
            <person name="Wang M."/>
            <person name="Jhangiani S."/>
            <person name="Bandaranaike D."/>
            <person name="Bellair M."/>
            <person name="Blankenburg K."/>
            <person name="Chao H."/>
            <person name="Dahdouli M."/>
            <person name="Dinh H."/>
            <person name="Doddapaneni H."/>
            <person name="English A."/>
            <person name="Firestine M."/>
            <person name="Gnanaolivu R."/>
            <person name="Gross S."/>
            <person name="Hernandez B."/>
            <person name="Javaid M."/>
            <person name="Jayaseelan J."/>
            <person name="Jones J."/>
            <person name="Khan Z."/>
            <person name="Kovar C."/>
            <person name="Kurapati P."/>
            <person name="Le B."/>
            <person name="Lee S."/>
            <person name="Li M."/>
            <person name="Mathew T."/>
            <person name="Narasimhan A."/>
            <person name="Ngo D."/>
            <person name="Nguyen L."/>
            <person name="Okwuonu G."/>
            <person name="Ongeri F."/>
            <person name="Osuji N."/>
            <person name="Pu L.-L."/>
            <person name="Puazo M."/>
            <person name="Quiroz J."/>
            <person name="Raj R."/>
            <person name="Rajbhandari K."/>
            <person name="Reid J.G."/>
            <person name="Santibanez J."/>
            <person name="Sexton D."/>
            <person name="Skinner E."/>
            <person name="Vee V."/>
            <person name="Weissenberger G."/>
            <person name="Wu Y."/>
            <person name="Xin Y."/>
            <person name="Han Y."/>
            <person name="Campbell C."/>
            <person name="Brown A."/>
            <person name="Sullivan B."/>
            <person name="Shelton J."/>
            <person name="Brown S."/>
            <person name="Dudchenko O."/>
            <person name="Machol I."/>
            <person name="Durand N."/>
            <person name="Shamim M."/>
            <person name="Lieberman A."/>
            <person name="Muzny D.M."/>
            <person name="Richards S."/>
            <person name="Yoder A."/>
            <person name="Worley K.C."/>
            <person name="Rogers J."/>
            <person name="Gibbs R.A."/>
        </authorList>
    </citation>
    <scope>NUCLEOTIDE SEQUENCE [LARGE SCALE GENOMIC DNA]</scope>
</reference>
<dbReference type="GeneTree" id="ENSGT00490000044045"/>
<accession>A0A8C5YCA8</accession>
<proteinExistence type="predicted"/>
<organism evidence="2 3">
    <name type="scientific">Microcebus murinus</name>
    <name type="common">Gray mouse lemur</name>
    <name type="synonym">Lemur murinus</name>
    <dbReference type="NCBI Taxonomy" id="30608"/>
    <lineage>
        <taxon>Eukaryota</taxon>
        <taxon>Metazoa</taxon>
        <taxon>Chordata</taxon>
        <taxon>Craniata</taxon>
        <taxon>Vertebrata</taxon>
        <taxon>Euteleostomi</taxon>
        <taxon>Mammalia</taxon>
        <taxon>Eutheria</taxon>
        <taxon>Euarchontoglires</taxon>
        <taxon>Primates</taxon>
        <taxon>Strepsirrhini</taxon>
        <taxon>Lemuriformes</taxon>
        <taxon>Cheirogaleidae</taxon>
        <taxon>Microcebus</taxon>
    </lineage>
</organism>
<reference evidence="2" key="3">
    <citation type="submission" date="2025-09" db="UniProtKB">
        <authorList>
            <consortium name="Ensembl"/>
        </authorList>
    </citation>
    <scope>IDENTIFICATION</scope>
</reference>
<evidence type="ECO:0000256" key="1">
    <source>
        <dbReference type="SAM" id="MobiDB-lite"/>
    </source>
</evidence>
<keyword evidence="3" id="KW-1185">Reference proteome</keyword>